<dbReference type="Pfam" id="PF00593">
    <property type="entry name" value="TonB_dep_Rec_b-barrel"/>
    <property type="match status" value="1"/>
</dbReference>
<dbReference type="EMBL" id="CP038026">
    <property type="protein sequence ID" value="QBQ38853.1"/>
    <property type="molecule type" value="Genomic_DNA"/>
</dbReference>
<dbReference type="Proteomes" id="UP000619512">
    <property type="component" value="Unassembled WGS sequence"/>
</dbReference>
<evidence type="ECO:0000256" key="3">
    <source>
        <dbReference type="ARBA" id="ARBA00022448"/>
    </source>
</evidence>
<keyword evidence="12" id="KW-0732">Signal</keyword>
<evidence type="ECO:0000256" key="9">
    <source>
        <dbReference type="ARBA" id="ARBA00023237"/>
    </source>
</evidence>
<evidence type="ECO:0000313" key="17">
    <source>
        <dbReference type="Proteomes" id="UP000294359"/>
    </source>
</evidence>
<organism evidence="15 18">
    <name type="scientific">Pseudoduganella plicata</name>
    <dbReference type="NCBI Taxonomy" id="321984"/>
    <lineage>
        <taxon>Bacteria</taxon>
        <taxon>Pseudomonadati</taxon>
        <taxon>Pseudomonadota</taxon>
        <taxon>Betaproteobacteria</taxon>
        <taxon>Burkholderiales</taxon>
        <taxon>Oxalobacteraceae</taxon>
        <taxon>Telluria group</taxon>
        <taxon>Pseudoduganella</taxon>
    </lineage>
</organism>
<sequence length="788" mass="85362">MPASRSPFAAKRAIPRSAFPLSPRQAIAAALLAAPWNAWAEPAAAGIPSVEIVGLAPTYGLGIDRQLLPYPVQVASDEALRKAGGENLAEFMARNLTGVNVNEVSGSPFQHDITFRGFRASPVVGSAQGISVYLDGVRVNEAFGDVVHWDMLPEAAIGSLLLVSGASPLYGLNTLGGALALTTKSGLTHPGGEAEFSLTDQGRRRADLAYGFNNADGWHAFAGATWFDDHGWRDHSEGHLANLLIKLGRTRGSTDWSATLLTGRSRLLGNGLLPDALYGDNRRAVYTFPDTTRNRLAQGSFNVTHRFSADSELTAVVYVRNSRRDTVNGDVSEDYDEYTEDCEDGFDDAGNPLDPDGCGVTRDEGAALHPGVLNTTSTRQRGNGVSAAYSTRRGATRIDAGGTFDRSTSRYAQFEQQAFITPSREVIGDPDEEREPSASVTGSARAVGLYVAANWTAKAGTQLTASARWNRARVDNTLTNERGEQPAESFTYTRLNPSLGFVHQLTPGTAVFANVGQGNRVPTVIELGCADPENPCRLPVGLQADPYLKQVIARTVEAGMRSKWQRGGYSVSLHRTVNRDDILFLSAPSRQGYFANFERTRHQGLDLSLAHGIGNVDMRFAYSYLQATYDADGELFTGARHVAIRRGMRLAGLPRHSGKLALDWNANAQWTLGAEVHGVSSLVTQGNEDGLIEDAEPDGRAQRADWRVRGHVLLGMRATYRPSPGWELFARIANVLDRRYETYGAVAPDLFPHGRLVKPHEDPLDAGHTRFVAPGAPRTVIAGIRRTF</sequence>
<evidence type="ECO:0000313" key="16">
    <source>
        <dbReference type="EMBL" id="QBQ38853.1"/>
    </source>
</evidence>
<dbReference type="OrthoDB" id="98353at2"/>
<keyword evidence="17" id="KW-1185">Reference proteome</keyword>
<evidence type="ECO:0000256" key="2">
    <source>
        <dbReference type="ARBA" id="ARBA00009810"/>
    </source>
</evidence>
<evidence type="ECO:0000256" key="4">
    <source>
        <dbReference type="ARBA" id="ARBA00022452"/>
    </source>
</evidence>
<reference evidence="15" key="3">
    <citation type="submission" date="2022-12" db="EMBL/GenBank/DDBJ databases">
        <authorList>
            <person name="Sun Q."/>
            <person name="Kim S."/>
        </authorList>
    </citation>
    <scope>NUCLEOTIDE SEQUENCE</scope>
    <source>
        <strain evidence="15">KCTC 12344</strain>
    </source>
</reference>
<evidence type="ECO:0000256" key="8">
    <source>
        <dbReference type="ARBA" id="ARBA00023170"/>
    </source>
</evidence>
<dbReference type="PANTHER" id="PTHR30069:SF39">
    <property type="entry name" value="BLL6183 PROTEIN"/>
    <property type="match status" value="1"/>
</dbReference>
<evidence type="ECO:0000259" key="13">
    <source>
        <dbReference type="Pfam" id="PF00593"/>
    </source>
</evidence>
<feature type="chain" id="PRO_5044606962" evidence="12">
    <location>
        <begin position="41"/>
        <end position="788"/>
    </location>
</feature>
<dbReference type="InterPro" id="IPR012910">
    <property type="entry name" value="Plug_dom"/>
</dbReference>
<evidence type="ECO:0000259" key="14">
    <source>
        <dbReference type="Pfam" id="PF07715"/>
    </source>
</evidence>
<dbReference type="PROSITE" id="PS52016">
    <property type="entry name" value="TONB_DEPENDENT_REC_3"/>
    <property type="match status" value="1"/>
</dbReference>
<dbReference type="InterPro" id="IPR036942">
    <property type="entry name" value="Beta-barrel_TonB_sf"/>
</dbReference>
<dbReference type="Gene3D" id="2.40.170.20">
    <property type="entry name" value="TonB-dependent receptor, beta-barrel domain"/>
    <property type="match status" value="1"/>
</dbReference>
<comment type="subcellular location">
    <subcellularLocation>
        <location evidence="1 10">Cell outer membrane</location>
        <topology evidence="1 10">Multi-pass membrane protein</topology>
    </subcellularLocation>
</comment>
<feature type="signal peptide" evidence="12">
    <location>
        <begin position="1"/>
        <end position="40"/>
    </location>
</feature>
<evidence type="ECO:0000256" key="1">
    <source>
        <dbReference type="ARBA" id="ARBA00004571"/>
    </source>
</evidence>
<dbReference type="AlphaFoldDB" id="A0A4P7BKJ2"/>
<evidence type="ECO:0000256" key="10">
    <source>
        <dbReference type="PROSITE-ProRule" id="PRU01360"/>
    </source>
</evidence>
<dbReference type="GO" id="GO:0009279">
    <property type="term" value="C:cell outer membrane"/>
    <property type="evidence" value="ECO:0007669"/>
    <property type="project" value="UniProtKB-SubCell"/>
</dbReference>
<evidence type="ECO:0000256" key="7">
    <source>
        <dbReference type="ARBA" id="ARBA00023136"/>
    </source>
</evidence>
<keyword evidence="5 10" id="KW-0812">Transmembrane</keyword>
<proteinExistence type="inferred from homology"/>
<reference evidence="15" key="1">
    <citation type="journal article" date="2014" name="Int. J. Syst. Evol. Microbiol.">
        <title>Complete genome sequence of Corynebacterium casei LMG S-19264T (=DSM 44701T), isolated from a smear-ripened cheese.</title>
        <authorList>
            <consortium name="US DOE Joint Genome Institute (JGI-PGF)"/>
            <person name="Walter F."/>
            <person name="Albersmeier A."/>
            <person name="Kalinowski J."/>
            <person name="Ruckert C."/>
        </authorList>
    </citation>
    <scope>NUCLEOTIDE SEQUENCE</scope>
    <source>
        <strain evidence="15">KCTC 12344</strain>
    </source>
</reference>
<evidence type="ECO:0000256" key="11">
    <source>
        <dbReference type="RuleBase" id="RU003357"/>
    </source>
</evidence>
<feature type="domain" description="TonB-dependent receptor plug" evidence="14">
    <location>
        <begin position="68"/>
        <end position="178"/>
    </location>
</feature>
<keyword evidence="3 10" id="KW-0813">Transport</keyword>
<accession>A0A4P7BKJ2</accession>
<keyword evidence="6 11" id="KW-0798">TonB box</keyword>
<evidence type="ECO:0000256" key="12">
    <source>
        <dbReference type="SAM" id="SignalP"/>
    </source>
</evidence>
<dbReference type="RefSeq" id="WP_134387549.1">
    <property type="nucleotide sequence ID" value="NZ_BMWW01000013.1"/>
</dbReference>
<dbReference type="InterPro" id="IPR037066">
    <property type="entry name" value="Plug_dom_sf"/>
</dbReference>
<gene>
    <name evidence="15" type="primary">fepA</name>
    <name evidence="16" type="ORF">E1742_23845</name>
    <name evidence="15" type="ORF">GCM10007388_49140</name>
</gene>
<keyword evidence="8 15" id="KW-0675">Receptor</keyword>
<dbReference type="EMBL" id="BMWW01000013">
    <property type="protein sequence ID" value="GGZ09728.1"/>
    <property type="molecule type" value="Genomic_DNA"/>
</dbReference>
<protein>
    <submittedName>
        <fullName evidence="15">TonB-dependent receptor</fullName>
    </submittedName>
</protein>
<dbReference type="Gene3D" id="2.170.130.10">
    <property type="entry name" value="TonB-dependent receptor, plug domain"/>
    <property type="match status" value="1"/>
</dbReference>
<dbReference type="GO" id="GO:0044718">
    <property type="term" value="P:siderophore transmembrane transport"/>
    <property type="evidence" value="ECO:0007669"/>
    <property type="project" value="TreeGrafter"/>
</dbReference>
<dbReference type="Proteomes" id="UP000294359">
    <property type="component" value="Chromosome"/>
</dbReference>
<reference evidence="16 17" key="2">
    <citation type="submission" date="2019-03" db="EMBL/GenBank/DDBJ databases">
        <title>Draft Genome Sequences of Six Type Strains of the Genus Massilia.</title>
        <authorList>
            <person name="Miess H."/>
            <person name="Frediansyhah A."/>
            <person name="Gross H."/>
        </authorList>
    </citation>
    <scope>NUCLEOTIDE SEQUENCE [LARGE SCALE GENOMIC DNA]</scope>
    <source>
        <strain evidence="16 17">DSM 17505</strain>
    </source>
</reference>
<comment type="similarity">
    <text evidence="2 10 11">Belongs to the TonB-dependent receptor family.</text>
</comment>
<name>A0A4P7BKJ2_9BURK</name>
<keyword evidence="7 10" id="KW-0472">Membrane</keyword>
<keyword evidence="9 10" id="KW-0998">Cell outer membrane</keyword>
<keyword evidence="4 10" id="KW-1134">Transmembrane beta strand</keyword>
<evidence type="ECO:0000313" key="18">
    <source>
        <dbReference type="Proteomes" id="UP000619512"/>
    </source>
</evidence>
<dbReference type="SUPFAM" id="SSF56935">
    <property type="entry name" value="Porins"/>
    <property type="match status" value="1"/>
</dbReference>
<evidence type="ECO:0000256" key="6">
    <source>
        <dbReference type="ARBA" id="ARBA00023077"/>
    </source>
</evidence>
<dbReference type="InterPro" id="IPR039426">
    <property type="entry name" value="TonB-dep_rcpt-like"/>
</dbReference>
<dbReference type="InterPro" id="IPR000531">
    <property type="entry name" value="Beta-barrel_TonB"/>
</dbReference>
<evidence type="ECO:0000256" key="5">
    <source>
        <dbReference type="ARBA" id="ARBA00022692"/>
    </source>
</evidence>
<dbReference type="Pfam" id="PF07715">
    <property type="entry name" value="Plug"/>
    <property type="match status" value="1"/>
</dbReference>
<dbReference type="PANTHER" id="PTHR30069">
    <property type="entry name" value="TONB-DEPENDENT OUTER MEMBRANE RECEPTOR"/>
    <property type="match status" value="1"/>
</dbReference>
<feature type="domain" description="TonB-dependent receptor-like beta-barrel" evidence="13">
    <location>
        <begin position="253"/>
        <end position="735"/>
    </location>
</feature>
<dbReference type="GO" id="GO:0015344">
    <property type="term" value="F:siderophore uptake transmembrane transporter activity"/>
    <property type="evidence" value="ECO:0007669"/>
    <property type="project" value="TreeGrafter"/>
</dbReference>
<evidence type="ECO:0000313" key="15">
    <source>
        <dbReference type="EMBL" id="GGZ09728.1"/>
    </source>
</evidence>